<gene>
    <name evidence="1" type="ORF">ACFSJF_04730</name>
</gene>
<dbReference type="RefSeq" id="WP_377555306.1">
    <property type="nucleotide sequence ID" value="NZ_JBHUHQ010000009.1"/>
</dbReference>
<dbReference type="Proteomes" id="UP001597383">
    <property type="component" value="Unassembled WGS sequence"/>
</dbReference>
<keyword evidence="2" id="KW-1185">Reference proteome</keyword>
<comment type="caution">
    <text evidence="1">The sequence shown here is derived from an EMBL/GenBank/DDBJ whole genome shotgun (WGS) entry which is preliminary data.</text>
</comment>
<evidence type="ECO:0000313" key="2">
    <source>
        <dbReference type="Proteomes" id="UP001597383"/>
    </source>
</evidence>
<accession>A0ABW4VYD9</accession>
<organism evidence="1 2">
    <name type="scientific">Ornithinibacillus salinisoli</name>
    <dbReference type="NCBI Taxonomy" id="1848459"/>
    <lineage>
        <taxon>Bacteria</taxon>
        <taxon>Bacillati</taxon>
        <taxon>Bacillota</taxon>
        <taxon>Bacilli</taxon>
        <taxon>Bacillales</taxon>
        <taxon>Bacillaceae</taxon>
        <taxon>Ornithinibacillus</taxon>
    </lineage>
</organism>
<evidence type="ECO:0000313" key="1">
    <source>
        <dbReference type="EMBL" id="MFD2043580.1"/>
    </source>
</evidence>
<proteinExistence type="predicted"/>
<reference evidence="2" key="1">
    <citation type="journal article" date="2019" name="Int. J. Syst. Evol. Microbiol.">
        <title>The Global Catalogue of Microorganisms (GCM) 10K type strain sequencing project: providing services to taxonomists for standard genome sequencing and annotation.</title>
        <authorList>
            <consortium name="The Broad Institute Genomics Platform"/>
            <consortium name="The Broad Institute Genome Sequencing Center for Infectious Disease"/>
            <person name="Wu L."/>
            <person name="Ma J."/>
        </authorList>
    </citation>
    <scope>NUCLEOTIDE SEQUENCE [LARGE SCALE GENOMIC DNA]</scope>
    <source>
        <strain evidence="2">R28</strain>
    </source>
</reference>
<sequence length="111" mass="12850">MRKKKLIATLEWALAIVLLFFLVKDSPYLNYYHLSPIKAHEQSERTFYYGPSEIVEEVDFGEARIYLAKYKDWFSANTVLNHAGVFWQPGSQVGGFEIEKDKSLTHTWSGS</sequence>
<protein>
    <submittedName>
        <fullName evidence="1">Uncharacterized protein</fullName>
    </submittedName>
</protein>
<name>A0ABW4VYD9_9BACI</name>
<dbReference type="EMBL" id="JBHUHQ010000009">
    <property type="protein sequence ID" value="MFD2043580.1"/>
    <property type="molecule type" value="Genomic_DNA"/>
</dbReference>